<evidence type="ECO:0000313" key="6">
    <source>
        <dbReference type="EMBL" id="MET3682297.1"/>
    </source>
</evidence>
<dbReference type="InterPro" id="IPR011141">
    <property type="entry name" value="Polyketide_synthase_type-III"/>
</dbReference>
<evidence type="ECO:0000256" key="2">
    <source>
        <dbReference type="ARBA" id="ARBA00022679"/>
    </source>
</evidence>
<comment type="caution">
    <text evidence="6">The sequence shown here is derived from an EMBL/GenBank/DDBJ whole genome shotgun (WGS) entry which is preliminary data.</text>
</comment>
<keyword evidence="3" id="KW-0012">Acyltransferase</keyword>
<gene>
    <name evidence="6" type="ORF">ABID56_000376</name>
</gene>
<dbReference type="Pfam" id="PF00195">
    <property type="entry name" value="Chal_sti_synt_N"/>
    <property type="match status" value="1"/>
</dbReference>
<accession>A0ABV2KRU4</accession>
<organism evidence="6 7">
    <name type="scientific">Alkalibacillus flavidus</name>
    <dbReference type="NCBI Taxonomy" id="546021"/>
    <lineage>
        <taxon>Bacteria</taxon>
        <taxon>Bacillati</taxon>
        <taxon>Bacillota</taxon>
        <taxon>Bacilli</taxon>
        <taxon>Bacillales</taxon>
        <taxon>Bacillaceae</taxon>
        <taxon>Alkalibacillus</taxon>
    </lineage>
</organism>
<evidence type="ECO:0000256" key="3">
    <source>
        <dbReference type="ARBA" id="ARBA00023315"/>
    </source>
</evidence>
<keyword evidence="2" id="KW-0808">Transferase</keyword>
<evidence type="ECO:0000256" key="1">
    <source>
        <dbReference type="ARBA" id="ARBA00005531"/>
    </source>
</evidence>
<evidence type="ECO:0000259" key="5">
    <source>
        <dbReference type="Pfam" id="PF02797"/>
    </source>
</evidence>
<dbReference type="PANTHER" id="PTHR11877">
    <property type="entry name" value="HYDROXYMETHYLGLUTARYL-COA SYNTHASE"/>
    <property type="match status" value="1"/>
</dbReference>
<reference evidence="6 7" key="1">
    <citation type="submission" date="2024-06" db="EMBL/GenBank/DDBJ databases">
        <title>Genomic Encyclopedia of Type Strains, Phase IV (KMG-IV): sequencing the most valuable type-strain genomes for metagenomic binning, comparative biology and taxonomic classification.</title>
        <authorList>
            <person name="Goeker M."/>
        </authorList>
    </citation>
    <scope>NUCLEOTIDE SEQUENCE [LARGE SCALE GENOMIC DNA]</scope>
    <source>
        <strain evidence="6 7">DSM 23520</strain>
    </source>
</reference>
<dbReference type="EMBL" id="JBEPMX010000001">
    <property type="protein sequence ID" value="MET3682297.1"/>
    <property type="molecule type" value="Genomic_DNA"/>
</dbReference>
<dbReference type="InterPro" id="IPR001099">
    <property type="entry name" value="Chalcone/stilbene_synt_N"/>
</dbReference>
<name>A0ABV2KRU4_9BACI</name>
<keyword evidence="7" id="KW-1185">Reference proteome</keyword>
<dbReference type="Gene3D" id="3.40.47.10">
    <property type="match status" value="2"/>
</dbReference>
<proteinExistence type="inferred from homology"/>
<dbReference type="CDD" id="cd00831">
    <property type="entry name" value="CHS_like"/>
    <property type="match status" value="1"/>
</dbReference>
<sequence>MSTIASIGTSLPQYTLSQPEAKQFIRPFVSDSLTKYLSVFDESGIDHRYFAADREWLTEDHGFKDRQTLFESEGVVLAVKAVEHCLAGWDDLNLNAIITVTSTGVLTPSLDVNLMNRLHLSPSLKRMPLFGLGCAGGAAGLSRAYDYLTAHPDQAVLLVCCELASTAFHPQNITIKDIVGSAIFSDGAAAVLLMGDEHLQLNRIPSPKLKIRATDSNILPDSMDIMGWNIEDNGFHVVFSRRIPSIVSSFWQQHVTDCLSAQHTSVDQLDFAMIHPGGRKILDEIQRITSFDSSINHAREVLRQYGNMSSATVLFVLRAMVNTLKQSQQGILTALGPGFASELVLLEVE</sequence>
<dbReference type="PIRSF" id="PIRSF000451">
    <property type="entry name" value="PKS_III"/>
    <property type="match status" value="1"/>
</dbReference>
<dbReference type="InterPro" id="IPR016039">
    <property type="entry name" value="Thiolase-like"/>
</dbReference>
<feature type="domain" description="Chalcone/stilbene synthase C-terminal" evidence="5">
    <location>
        <begin position="214"/>
        <end position="346"/>
    </location>
</feature>
<dbReference type="Proteomes" id="UP001549167">
    <property type="component" value="Unassembled WGS sequence"/>
</dbReference>
<dbReference type="Pfam" id="PF02797">
    <property type="entry name" value="Chal_sti_synt_C"/>
    <property type="match status" value="1"/>
</dbReference>
<dbReference type="RefSeq" id="WP_354218804.1">
    <property type="nucleotide sequence ID" value="NZ_JBEPMX010000001.1"/>
</dbReference>
<dbReference type="InterPro" id="IPR012328">
    <property type="entry name" value="Chalcone/stilbene_synt_C"/>
</dbReference>
<protein>
    <submittedName>
        <fullName evidence="6">Alkylresorcinol/alkylpyrone synthase</fullName>
    </submittedName>
</protein>
<evidence type="ECO:0000259" key="4">
    <source>
        <dbReference type="Pfam" id="PF00195"/>
    </source>
</evidence>
<dbReference type="SUPFAM" id="SSF53901">
    <property type="entry name" value="Thiolase-like"/>
    <property type="match status" value="2"/>
</dbReference>
<dbReference type="PANTHER" id="PTHR11877:SF99">
    <property type="entry name" value="1,3,6,8-TETRAHYDROXYNAPHTHALENE SYNTHASE"/>
    <property type="match status" value="1"/>
</dbReference>
<comment type="similarity">
    <text evidence="1">Belongs to the thiolase-like superfamily. Chalcone/stilbene synthases family.</text>
</comment>
<feature type="domain" description="Chalcone/stilbene synthase N-terminal" evidence="4">
    <location>
        <begin position="2"/>
        <end position="194"/>
    </location>
</feature>
<evidence type="ECO:0000313" key="7">
    <source>
        <dbReference type="Proteomes" id="UP001549167"/>
    </source>
</evidence>